<gene>
    <name evidence="2" type="ORF">AVDCRST_MAG87-1798</name>
</gene>
<dbReference type="EMBL" id="CADCWJ010000401">
    <property type="protein sequence ID" value="CAA9563972.1"/>
    <property type="molecule type" value="Genomic_DNA"/>
</dbReference>
<dbReference type="AlphaFoldDB" id="A0A6J4UZV3"/>
<reference evidence="2" key="1">
    <citation type="submission" date="2020-02" db="EMBL/GenBank/DDBJ databases">
        <authorList>
            <person name="Meier V. D."/>
        </authorList>
    </citation>
    <scope>NUCLEOTIDE SEQUENCE</scope>
    <source>
        <strain evidence="2">AVDCRST_MAG87</strain>
    </source>
</reference>
<evidence type="ECO:0000256" key="1">
    <source>
        <dbReference type="SAM" id="MobiDB-lite"/>
    </source>
</evidence>
<name>A0A6J4UZV3_9BACT</name>
<evidence type="ECO:0000313" key="2">
    <source>
        <dbReference type="EMBL" id="CAA9563972.1"/>
    </source>
</evidence>
<feature type="compositionally biased region" description="Basic and acidic residues" evidence="1">
    <location>
        <begin position="1"/>
        <end position="14"/>
    </location>
</feature>
<accession>A0A6J4UZV3</accession>
<feature type="non-terminal residue" evidence="2">
    <location>
        <position position="1"/>
    </location>
</feature>
<organism evidence="2">
    <name type="scientific">uncultured Thermomicrobiales bacterium</name>
    <dbReference type="NCBI Taxonomy" id="1645740"/>
    <lineage>
        <taxon>Bacteria</taxon>
        <taxon>Pseudomonadati</taxon>
        <taxon>Thermomicrobiota</taxon>
        <taxon>Thermomicrobia</taxon>
        <taxon>Thermomicrobiales</taxon>
        <taxon>environmental samples</taxon>
    </lineage>
</organism>
<protein>
    <submittedName>
        <fullName evidence="2">Uncharacterized protein</fullName>
    </submittedName>
</protein>
<sequence length="28" mass="3032">ADARQGGLHGDRSGPSRPRGFRQARRGL</sequence>
<proteinExistence type="predicted"/>
<feature type="compositionally biased region" description="Basic residues" evidence="1">
    <location>
        <begin position="19"/>
        <end position="28"/>
    </location>
</feature>
<feature type="region of interest" description="Disordered" evidence="1">
    <location>
        <begin position="1"/>
        <end position="28"/>
    </location>
</feature>
<feature type="non-terminal residue" evidence="2">
    <location>
        <position position="28"/>
    </location>
</feature>